<protein>
    <submittedName>
        <fullName evidence="3">Uncharacterized protein</fullName>
    </submittedName>
</protein>
<sequence>MKHVPHRLSLLASVALAIALFHVLPRRTSSPPPIPSPPPQITAKRWGSECSSANPNRSVEIRNPIGAKTRAMSKARVYTDVNVLCPKEYWDYESLIVQWGYGFEKP</sequence>
<evidence type="ECO:0000256" key="2">
    <source>
        <dbReference type="SAM" id="SignalP"/>
    </source>
</evidence>
<feature type="signal peptide" evidence="2">
    <location>
        <begin position="1"/>
        <end position="30"/>
    </location>
</feature>
<evidence type="ECO:0000256" key="1">
    <source>
        <dbReference type="SAM" id="MobiDB-lite"/>
    </source>
</evidence>
<feature type="region of interest" description="Disordered" evidence="1">
    <location>
        <begin position="26"/>
        <end position="59"/>
    </location>
</feature>
<gene>
    <name evidence="3" type="ORF">CB5_LOCUS20988</name>
</gene>
<feature type="chain" id="PRO_5027891395" evidence="2">
    <location>
        <begin position="31"/>
        <end position="106"/>
    </location>
</feature>
<organism evidence="3">
    <name type="scientific">Ananas comosus var. bracteatus</name>
    <name type="common">red pineapple</name>
    <dbReference type="NCBI Taxonomy" id="296719"/>
    <lineage>
        <taxon>Eukaryota</taxon>
        <taxon>Viridiplantae</taxon>
        <taxon>Streptophyta</taxon>
        <taxon>Embryophyta</taxon>
        <taxon>Tracheophyta</taxon>
        <taxon>Spermatophyta</taxon>
        <taxon>Magnoliopsida</taxon>
        <taxon>Liliopsida</taxon>
        <taxon>Poales</taxon>
        <taxon>Bromeliaceae</taxon>
        <taxon>Bromelioideae</taxon>
        <taxon>Ananas</taxon>
    </lineage>
</organism>
<accession>A0A6V7Q4E6</accession>
<dbReference type="EMBL" id="LR862132">
    <property type="protein sequence ID" value="CAD1837777.1"/>
    <property type="molecule type" value="Genomic_DNA"/>
</dbReference>
<evidence type="ECO:0000313" key="3">
    <source>
        <dbReference type="EMBL" id="CAD1837777.1"/>
    </source>
</evidence>
<proteinExistence type="predicted"/>
<dbReference type="AlphaFoldDB" id="A0A6V7Q4E6"/>
<name>A0A6V7Q4E6_ANACO</name>
<keyword evidence="2" id="KW-0732">Signal</keyword>
<feature type="compositionally biased region" description="Pro residues" evidence="1">
    <location>
        <begin position="30"/>
        <end position="40"/>
    </location>
</feature>
<reference evidence="3" key="1">
    <citation type="submission" date="2020-07" db="EMBL/GenBank/DDBJ databases">
        <authorList>
            <person name="Lin J."/>
        </authorList>
    </citation>
    <scope>NUCLEOTIDE SEQUENCE</scope>
</reference>